<dbReference type="AlphaFoldDB" id="A0A9D1ANQ8"/>
<proteinExistence type="predicted"/>
<reference evidence="1" key="1">
    <citation type="submission" date="2020-10" db="EMBL/GenBank/DDBJ databases">
        <authorList>
            <person name="Gilroy R."/>
        </authorList>
    </citation>
    <scope>NUCLEOTIDE SEQUENCE</scope>
    <source>
        <strain evidence="1">ChiSxjej1B13-7958</strain>
    </source>
</reference>
<reference evidence="1" key="2">
    <citation type="journal article" date="2021" name="PeerJ">
        <title>Extensive microbial diversity within the chicken gut microbiome revealed by metagenomics and culture.</title>
        <authorList>
            <person name="Gilroy R."/>
            <person name="Ravi A."/>
            <person name="Getino M."/>
            <person name="Pursley I."/>
            <person name="Horton D.L."/>
            <person name="Alikhan N.F."/>
            <person name="Baker D."/>
            <person name="Gharbi K."/>
            <person name="Hall N."/>
            <person name="Watson M."/>
            <person name="Adriaenssens E.M."/>
            <person name="Foster-Nyarko E."/>
            <person name="Jarju S."/>
            <person name="Secka A."/>
            <person name="Antonio M."/>
            <person name="Oren A."/>
            <person name="Chaudhuri R.R."/>
            <person name="La Ragione R."/>
            <person name="Hildebrand F."/>
            <person name="Pallen M.J."/>
        </authorList>
    </citation>
    <scope>NUCLEOTIDE SEQUENCE</scope>
    <source>
        <strain evidence="1">ChiSxjej1B13-7958</strain>
    </source>
</reference>
<dbReference type="Proteomes" id="UP000824242">
    <property type="component" value="Unassembled WGS sequence"/>
</dbReference>
<name>A0A9D1ANQ8_9FIRM</name>
<dbReference type="EMBL" id="DVGZ01000082">
    <property type="protein sequence ID" value="HIR47553.1"/>
    <property type="molecule type" value="Genomic_DNA"/>
</dbReference>
<gene>
    <name evidence="1" type="ORF">IAB89_07850</name>
</gene>
<evidence type="ECO:0000313" key="2">
    <source>
        <dbReference type="Proteomes" id="UP000824242"/>
    </source>
</evidence>
<protein>
    <submittedName>
        <fullName evidence="1">Uncharacterized protein</fullName>
    </submittedName>
</protein>
<comment type="caution">
    <text evidence="1">The sequence shown here is derived from an EMBL/GenBank/DDBJ whole genome shotgun (WGS) entry which is preliminary data.</text>
</comment>
<organism evidence="1 2">
    <name type="scientific">Candidatus Caccousia avicola</name>
    <dbReference type="NCBI Taxonomy" id="2840721"/>
    <lineage>
        <taxon>Bacteria</taxon>
        <taxon>Bacillati</taxon>
        <taxon>Bacillota</taxon>
        <taxon>Clostridia</taxon>
        <taxon>Eubacteriales</taxon>
        <taxon>Oscillospiraceae</taxon>
        <taxon>Oscillospiraceae incertae sedis</taxon>
        <taxon>Candidatus Caccousia</taxon>
    </lineage>
</organism>
<evidence type="ECO:0000313" key="1">
    <source>
        <dbReference type="EMBL" id="HIR47553.1"/>
    </source>
</evidence>
<sequence>MTEQEVADRARPYVTAAGAETREDDLLTAARRALCEAAALCSAEEAPDSLLEETGALAAGLYLLFPGAEGTDAAQAVSVKEGDTQVQFSEEHSPGALRRSLARDLIDGARRDCARWRRLIW</sequence>
<accession>A0A9D1ANQ8</accession>